<name>A0A1M5D2J5_9BACI</name>
<dbReference type="RefSeq" id="WP_072887623.1">
    <property type="nucleotide sequence ID" value="NZ_FQVW01000001.1"/>
</dbReference>
<evidence type="ECO:0000313" key="1">
    <source>
        <dbReference type="EMBL" id="SHF61085.1"/>
    </source>
</evidence>
<accession>A0A1M5D2J5</accession>
<dbReference type="STRING" id="930117.SAMN05216225_1001490"/>
<proteinExistence type="predicted"/>
<sequence>MRIVVFLTCLATVVTMIYRWRYRVMNMILAVGFLRKIAVSVSMNMPTLRSKIIPSLFSQSANTSTES</sequence>
<organism evidence="1 2">
    <name type="scientific">Ornithinibacillus halophilus</name>
    <dbReference type="NCBI Taxonomy" id="930117"/>
    <lineage>
        <taxon>Bacteria</taxon>
        <taxon>Bacillati</taxon>
        <taxon>Bacillota</taxon>
        <taxon>Bacilli</taxon>
        <taxon>Bacillales</taxon>
        <taxon>Bacillaceae</taxon>
        <taxon>Ornithinibacillus</taxon>
    </lineage>
</organism>
<dbReference type="OrthoDB" id="2692040at2"/>
<protein>
    <submittedName>
        <fullName evidence="1">Uncharacterized protein</fullName>
    </submittedName>
</protein>
<evidence type="ECO:0000313" key="2">
    <source>
        <dbReference type="Proteomes" id="UP000183988"/>
    </source>
</evidence>
<dbReference type="AlphaFoldDB" id="A0A1M5D2J5"/>
<gene>
    <name evidence="1" type="ORF">SAMN05216225_1001490</name>
</gene>
<reference evidence="1 2" key="1">
    <citation type="submission" date="2016-11" db="EMBL/GenBank/DDBJ databases">
        <authorList>
            <person name="Jaros S."/>
            <person name="Januszkiewicz K."/>
            <person name="Wedrychowicz H."/>
        </authorList>
    </citation>
    <scope>NUCLEOTIDE SEQUENCE [LARGE SCALE GENOMIC DNA]</scope>
    <source>
        <strain evidence="1 2">IBRC-M 10683</strain>
    </source>
</reference>
<dbReference type="EMBL" id="FQVW01000001">
    <property type="protein sequence ID" value="SHF61085.1"/>
    <property type="molecule type" value="Genomic_DNA"/>
</dbReference>
<dbReference type="Proteomes" id="UP000183988">
    <property type="component" value="Unassembled WGS sequence"/>
</dbReference>
<keyword evidence="2" id="KW-1185">Reference proteome</keyword>